<dbReference type="GO" id="GO:0015833">
    <property type="term" value="P:peptide transport"/>
    <property type="evidence" value="ECO:0007669"/>
    <property type="project" value="TreeGrafter"/>
</dbReference>
<dbReference type="AlphaFoldDB" id="A0A6L6VIW6"/>
<dbReference type="PANTHER" id="PTHR30290">
    <property type="entry name" value="PERIPLASMIC BINDING COMPONENT OF ABC TRANSPORTER"/>
    <property type="match status" value="1"/>
</dbReference>
<feature type="chain" id="PRO_5027090271" evidence="3">
    <location>
        <begin position="24"/>
        <end position="508"/>
    </location>
</feature>
<organism evidence="5 6">
    <name type="scientific">Agrobacterium vitis</name>
    <name type="common">Rhizobium vitis</name>
    <dbReference type="NCBI Taxonomy" id="373"/>
    <lineage>
        <taxon>Bacteria</taxon>
        <taxon>Pseudomonadati</taxon>
        <taxon>Pseudomonadota</taxon>
        <taxon>Alphaproteobacteria</taxon>
        <taxon>Hyphomicrobiales</taxon>
        <taxon>Rhizobiaceae</taxon>
        <taxon>Rhizobium/Agrobacterium group</taxon>
        <taxon>Agrobacterium</taxon>
    </lineage>
</organism>
<sequence length="508" mass="54323">MPMLKTSMLAASVMLLFSGSAFAGANDTTVDVVAPFEITGLDPAKSGDIFLRMGIVETLVESDKDGNPTPALAKSWIVSPDGTSVRFTLQQGVSFHDGSVLAAKDVARALNVARGKPGLLSKAPIDSITADGQDTVVITLARPFAPLLAFLAESRAQILAPSAYEGNTVKAIIGTGPFKLTGIEAPQSLAVERFDGYWGRKPAIEKATYLTVSRGETRALMAESGDADYVFNLDPASRTRLSKSDKVKLLSTSIPRSVLLKVNAGLASLEDIKAREALSLAIDREGLAVAILRYPAAATQLFPPSVGIWYDKSLAPLTYDPDKAKSLLTELGWKAGSDGILQKDGKRFALTLTTYPDRPELPLIAAVLQDQFKEIGVALTINSANSSEIPAKHQDGTLELALMARNFALVPDPIGTMLSDYGPKGGDWGAMNWTNADFNKALDELTRVTDPAAAETLRHRAVAAIQSDLPVIPIAWYQQSIAVSPKLDGAAIDPFERSFGLQNMRWAK</sequence>
<dbReference type="Gene3D" id="3.40.190.10">
    <property type="entry name" value="Periplasmic binding protein-like II"/>
    <property type="match status" value="1"/>
</dbReference>
<comment type="subcellular location">
    <subcellularLocation>
        <location evidence="1">Periplasm</location>
    </subcellularLocation>
</comment>
<protein>
    <submittedName>
        <fullName evidence="5">ABC transporter substrate-binding protein</fullName>
    </submittedName>
</protein>
<proteinExistence type="inferred from homology"/>
<comment type="similarity">
    <text evidence="2">Belongs to the bacterial solute-binding protein 5 family.</text>
</comment>
<dbReference type="PIRSF" id="PIRSF002741">
    <property type="entry name" value="MppA"/>
    <property type="match status" value="1"/>
</dbReference>
<comment type="caution">
    <text evidence="5">The sequence shown here is derived from an EMBL/GenBank/DDBJ whole genome shotgun (WGS) entry which is preliminary data.</text>
</comment>
<dbReference type="SUPFAM" id="SSF53850">
    <property type="entry name" value="Periplasmic binding protein-like II"/>
    <property type="match status" value="1"/>
</dbReference>
<feature type="domain" description="Solute-binding protein family 5" evidence="4">
    <location>
        <begin position="68"/>
        <end position="425"/>
    </location>
</feature>
<evidence type="ECO:0000259" key="4">
    <source>
        <dbReference type="Pfam" id="PF00496"/>
    </source>
</evidence>
<gene>
    <name evidence="5" type="ORF">GOZ90_20025</name>
</gene>
<reference evidence="5 6" key="1">
    <citation type="submission" date="2019-12" db="EMBL/GenBank/DDBJ databases">
        <title>Whole-genome sequencing of Allorhizobium vitis.</title>
        <authorList>
            <person name="Gan H.M."/>
            <person name="Szegedi E."/>
            <person name="Burr T."/>
            <person name="Savka M.A."/>
        </authorList>
    </citation>
    <scope>NUCLEOTIDE SEQUENCE [LARGE SCALE GENOMIC DNA]</scope>
    <source>
        <strain evidence="5 6">CG516</strain>
    </source>
</reference>
<dbReference type="Gene3D" id="3.10.105.10">
    <property type="entry name" value="Dipeptide-binding Protein, Domain 3"/>
    <property type="match status" value="1"/>
</dbReference>
<keyword evidence="3" id="KW-0732">Signal</keyword>
<evidence type="ECO:0000313" key="5">
    <source>
        <dbReference type="EMBL" id="MUZ74981.1"/>
    </source>
</evidence>
<dbReference type="GO" id="GO:0030288">
    <property type="term" value="C:outer membrane-bounded periplasmic space"/>
    <property type="evidence" value="ECO:0007669"/>
    <property type="project" value="UniProtKB-ARBA"/>
</dbReference>
<dbReference type="InterPro" id="IPR039424">
    <property type="entry name" value="SBP_5"/>
</dbReference>
<dbReference type="EMBL" id="WPHR01000022">
    <property type="protein sequence ID" value="MUZ74981.1"/>
    <property type="molecule type" value="Genomic_DNA"/>
</dbReference>
<dbReference type="InterPro" id="IPR030678">
    <property type="entry name" value="Peptide/Ni-bd"/>
</dbReference>
<dbReference type="InterPro" id="IPR000914">
    <property type="entry name" value="SBP_5_dom"/>
</dbReference>
<name>A0A6L6VIW6_AGRVI</name>
<dbReference type="Proteomes" id="UP000477951">
    <property type="component" value="Unassembled WGS sequence"/>
</dbReference>
<evidence type="ECO:0000313" key="6">
    <source>
        <dbReference type="Proteomes" id="UP000477951"/>
    </source>
</evidence>
<dbReference type="GO" id="GO:0043190">
    <property type="term" value="C:ATP-binding cassette (ABC) transporter complex"/>
    <property type="evidence" value="ECO:0007669"/>
    <property type="project" value="InterPro"/>
</dbReference>
<feature type="signal peptide" evidence="3">
    <location>
        <begin position="1"/>
        <end position="23"/>
    </location>
</feature>
<evidence type="ECO:0000256" key="3">
    <source>
        <dbReference type="SAM" id="SignalP"/>
    </source>
</evidence>
<evidence type="ECO:0000256" key="1">
    <source>
        <dbReference type="ARBA" id="ARBA00004418"/>
    </source>
</evidence>
<dbReference type="CDD" id="cd08490">
    <property type="entry name" value="PBP2_NikA_DppA_OppA_like_3"/>
    <property type="match status" value="1"/>
</dbReference>
<evidence type="ECO:0000256" key="2">
    <source>
        <dbReference type="ARBA" id="ARBA00005695"/>
    </source>
</evidence>
<dbReference type="PANTHER" id="PTHR30290:SF83">
    <property type="entry name" value="ABC TRANSPORTER SUBSTRATE-BINDING PROTEIN"/>
    <property type="match status" value="1"/>
</dbReference>
<accession>A0A6L6VIW6</accession>
<dbReference type="Pfam" id="PF00496">
    <property type="entry name" value="SBP_bac_5"/>
    <property type="match status" value="1"/>
</dbReference>
<dbReference type="GO" id="GO:1904680">
    <property type="term" value="F:peptide transmembrane transporter activity"/>
    <property type="evidence" value="ECO:0007669"/>
    <property type="project" value="TreeGrafter"/>
</dbReference>